<evidence type="ECO:0000313" key="10">
    <source>
        <dbReference type="Proteomes" id="UP001597417"/>
    </source>
</evidence>
<evidence type="ECO:0000256" key="5">
    <source>
        <dbReference type="ARBA" id="ARBA00093761"/>
    </source>
</evidence>
<dbReference type="EMBL" id="JBHUKR010000009">
    <property type="protein sequence ID" value="MFD2418658.1"/>
    <property type="molecule type" value="Genomic_DNA"/>
</dbReference>
<accession>A0ABW5FUF9</accession>
<evidence type="ECO:0000256" key="7">
    <source>
        <dbReference type="ARBA" id="ARBA00093796"/>
    </source>
</evidence>
<evidence type="ECO:0000256" key="3">
    <source>
        <dbReference type="ARBA" id="ARBA00022756"/>
    </source>
</evidence>
<evidence type="ECO:0000256" key="4">
    <source>
        <dbReference type="ARBA" id="ARBA00023004"/>
    </source>
</evidence>
<gene>
    <name evidence="9" type="ORF">ACFSXZ_20240</name>
</gene>
<dbReference type="Pfam" id="PF26519">
    <property type="entry name" value="BsaP"/>
    <property type="match status" value="1"/>
</dbReference>
<keyword evidence="4" id="KW-0408">Iron</keyword>
<feature type="domain" description="Biotin synthase auxiliary protein C-terminal" evidence="8">
    <location>
        <begin position="40"/>
        <end position="60"/>
    </location>
</feature>
<comment type="caution">
    <text evidence="9">The sequence shown here is derived from an EMBL/GenBank/DDBJ whole genome shotgun (WGS) entry which is preliminary data.</text>
</comment>
<evidence type="ECO:0000256" key="6">
    <source>
        <dbReference type="ARBA" id="ARBA00093780"/>
    </source>
</evidence>
<evidence type="ECO:0000256" key="1">
    <source>
        <dbReference type="ARBA" id="ARBA00001915"/>
    </source>
</evidence>
<comment type="similarity">
    <text evidence="6">Belongs to the BsaP family.</text>
</comment>
<protein>
    <recommendedName>
        <fullName evidence="7">Biotin synthase auxiliary protein</fullName>
    </recommendedName>
</protein>
<sequence length="65" mass="7187">MSRFCVHCGHEESVAGHASCTAERAVLEPPRFCPECARRMVVQVTPLGWTARCARHGEYTNEPTG</sequence>
<evidence type="ECO:0000256" key="2">
    <source>
        <dbReference type="ARBA" id="ARBA00022723"/>
    </source>
</evidence>
<comment type="cofactor">
    <cofactor evidence="1">
        <name>iron-sulfur cluster</name>
        <dbReference type="ChEBI" id="CHEBI:30408"/>
    </cofactor>
</comment>
<organism evidence="9 10">
    <name type="scientific">Amycolatopsis pigmentata</name>
    <dbReference type="NCBI Taxonomy" id="450801"/>
    <lineage>
        <taxon>Bacteria</taxon>
        <taxon>Bacillati</taxon>
        <taxon>Actinomycetota</taxon>
        <taxon>Actinomycetes</taxon>
        <taxon>Pseudonocardiales</taxon>
        <taxon>Pseudonocardiaceae</taxon>
        <taxon>Amycolatopsis</taxon>
    </lineage>
</organism>
<evidence type="ECO:0000259" key="8">
    <source>
        <dbReference type="Pfam" id="PF26519"/>
    </source>
</evidence>
<dbReference type="InterPro" id="IPR058605">
    <property type="entry name" value="BsaP_C"/>
</dbReference>
<keyword evidence="2" id="KW-0479">Metal-binding</keyword>
<name>A0ABW5FUF9_9PSEU</name>
<dbReference type="Proteomes" id="UP001597417">
    <property type="component" value="Unassembled WGS sequence"/>
</dbReference>
<comment type="function">
    <text evidence="5">Required for the activity of the biotin synthase BioB.</text>
</comment>
<proteinExistence type="inferred from homology"/>
<reference evidence="10" key="1">
    <citation type="journal article" date="2019" name="Int. J. Syst. Evol. Microbiol.">
        <title>The Global Catalogue of Microorganisms (GCM) 10K type strain sequencing project: providing services to taxonomists for standard genome sequencing and annotation.</title>
        <authorList>
            <consortium name="The Broad Institute Genomics Platform"/>
            <consortium name="The Broad Institute Genome Sequencing Center for Infectious Disease"/>
            <person name="Wu L."/>
            <person name="Ma J."/>
        </authorList>
    </citation>
    <scope>NUCLEOTIDE SEQUENCE [LARGE SCALE GENOMIC DNA]</scope>
    <source>
        <strain evidence="10">CGMCC 4.7645</strain>
    </source>
</reference>
<dbReference type="RefSeq" id="WP_378266669.1">
    <property type="nucleotide sequence ID" value="NZ_JBHUKR010000009.1"/>
</dbReference>
<keyword evidence="3" id="KW-0093">Biotin biosynthesis</keyword>
<evidence type="ECO:0000313" key="9">
    <source>
        <dbReference type="EMBL" id="MFD2418658.1"/>
    </source>
</evidence>
<keyword evidence="10" id="KW-1185">Reference proteome</keyword>